<dbReference type="NCBIfam" id="TIGR03784">
    <property type="entry name" value="marine_sortase"/>
    <property type="match status" value="1"/>
</dbReference>
<organism evidence="3">
    <name type="scientific">hydrothermal vent metagenome</name>
    <dbReference type="NCBI Taxonomy" id="652676"/>
    <lineage>
        <taxon>unclassified sequences</taxon>
        <taxon>metagenomes</taxon>
        <taxon>ecological metagenomes</taxon>
    </lineage>
</organism>
<dbReference type="CDD" id="cd05828">
    <property type="entry name" value="Sortase_D_1"/>
    <property type="match status" value="1"/>
</dbReference>
<dbReference type="SUPFAM" id="SSF63817">
    <property type="entry name" value="Sortase"/>
    <property type="match status" value="1"/>
</dbReference>
<dbReference type="InterPro" id="IPR041999">
    <property type="entry name" value="Sortase_D_1"/>
</dbReference>
<dbReference type="InterPro" id="IPR022445">
    <property type="entry name" value="Sortase_proteobact_type"/>
</dbReference>
<keyword evidence="2" id="KW-0812">Transmembrane</keyword>
<gene>
    <name evidence="3" type="ORF">MNBD_GAMMA09-1606</name>
</gene>
<keyword evidence="2" id="KW-0472">Membrane</keyword>
<name>A0A3B0XPY0_9ZZZZ</name>
<dbReference type="GO" id="GO:0016787">
    <property type="term" value="F:hydrolase activity"/>
    <property type="evidence" value="ECO:0007669"/>
    <property type="project" value="UniProtKB-KW"/>
</dbReference>
<dbReference type="InterPro" id="IPR023365">
    <property type="entry name" value="Sortase_dom-sf"/>
</dbReference>
<dbReference type="Gene3D" id="2.40.260.10">
    <property type="entry name" value="Sortase"/>
    <property type="match status" value="1"/>
</dbReference>
<feature type="transmembrane region" description="Helical" evidence="2">
    <location>
        <begin position="15"/>
        <end position="34"/>
    </location>
</feature>
<keyword evidence="1" id="KW-0378">Hydrolase</keyword>
<keyword evidence="2" id="KW-1133">Transmembrane helix</keyword>
<evidence type="ECO:0000256" key="2">
    <source>
        <dbReference type="SAM" id="Phobius"/>
    </source>
</evidence>
<evidence type="ECO:0000313" key="3">
    <source>
        <dbReference type="EMBL" id="VAW70268.1"/>
    </source>
</evidence>
<dbReference type="EMBL" id="UOFI01000190">
    <property type="protein sequence ID" value="VAW70268.1"/>
    <property type="molecule type" value="Genomic_DNA"/>
</dbReference>
<dbReference type="InterPro" id="IPR005754">
    <property type="entry name" value="Sortase"/>
</dbReference>
<evidence type="ECO:0000256" key="1">
    <source>
        <dbReference type="ARBA" id="ARBA00022801"/>
    </source>
</evidence>
<protein>
    <submittedName>
        <fullName evidence="3">LPXTG-site transpeptidase family protein</fullName>
    </submittedName>
</protein>
<dbReference type="AlphaFoldDB" id="A0A3B0XPY0"/>
<accession>A0A3B0XPY0</accession>
<reference evidence="3" key="1">
    <citation type="submission" date="2018-06" db="EMBL/GenBank/DDBJ databases">
        <authorList>
            <person name="Zhirakovskaya E."/>
        </authorList>
    </citation>
    <scope>NUCLEOTIDE SEQUENCE</scope>
</reference>
<dbReference type="NCBIfam" id="TIGR01076">
    <property type="entry name" value="sortase_fam"/>
    <property type="match status" value="1"/>
</dbReference>
<dbReference type="Pfam" id="PF04203">
    <property type="entry name" value="Sortase"/>
    <property type="match status" value="1"/>
</dbReference>
<sequence length="247" mass="27344">MLTQPHTSPAYLKKSIFIFLILAGCWFIGQSLYIHAKAILAQQLLERAWVMTKSGKTTPRPWPWADTWPVARLQVPALKVDLIVLAGDSGRTLAFGPGHHFGSSTPGEAGHSIISAHRDTHFNFLQYLKKGDAIIVETASSLSRFKVETTQIVDRDRAAFPFDDINAYLHLVTCYPFDAIISGGPERYVVSAIKADNTQYISDTVQHSPVSTLSLRSSTLAIKTPESSLNTRLTGTFINKKSDRVLF</sequence>
<proteinExistence type="predicted"/>